<dbReference type="EMBL" id="CP036281">
    <property type="protein sequence ID" value="QDU82165.1"/>
    <property type="molecule type" value="Genomic_DNA"/>
</dbReference>
<accession>A0A518CSH6</accession>
<dbReference type="GO" id="GO:0043165">
    <property type="term" value="P:Gram-negative-bacterium-type cell outer membrane assembly"/>
    <property type="evidence" value="ECO:0007669"/>
    <property type="project" value="InterPro"/>
</dbReference>
<keyword evidence="2" id="KW-1185">Reference proteome</keyword>
<dbReference type="AlphaFoldDB" id="A0A518CSH6"/>
<dbReference type="KEGG" id="plon:Pla110_39200"/>
<gene>
    <name evidence="1" type="ORF">Pla110_39200</name>
</gene>
<dbReference type="Pfam" id="PF04390">
    <property type="entry name" value="LptE"/>
    <property type="match status" value="1"/>
</dbReference>
<dbReference type="RefSeq" id="WP_231742615.1">
    <property type="nucleotide sequence ID" value="NZ_CP036281.1"/>
</dbReference>
<protein>
    <recommendedName>
        <fullName evidence="3">Lipopolysaccharide-assembly</fullName>
    </recommendedName>
</protein>
<dbReference type="GO" id="GO:0019867">
    <property type="term" value="C:outer membrane"/>
    <property type="evidence" value="ECO:0007669"/>
    <property type="project" value="InterPro"/>
</dbReference>
<sequence>MLTRLRHIVLFLCPEENIFRRVGVRQCCAMVFLIGLLSAAGCGYRVGSPHPPQYRTVAVPMFKTNSYRRGLEYQLTEAVQKEIQSQSHLRLAKEPYADTRLVGTIVEVRKDVLGETSFDDPRELQLSVAVEMKWEDARTGQVISQNTIPLNGQTTHLIANAEFAPEVGHSLATATKDAVDGLARQIVEGMEAPW</sequence>
<reference evidence="1 2" key="1">
    <citation type="submission" date="2019-02" db="EMBL/GenBank/DDBJ databases">
        <title>Deep-cultivation of Planctomycetes and their phenomic and genomic characterization uncovers novel biology.</title>
        <authorList>
            <person name="Wiegand S."/>
            <person name="Jogler M."/>
            <person name="Boedeker C."/>
            <person name="Pinto D."/>
            <person name="Vollmers J."/>
            <person name="Rivas-Marin E."/>
            <person name="Kohn T."/>
            <person name="Peeters S.H."/>
            <person name="Heuer A."/>
            <person name="Rast P."/>
            <person name="Oberbeckmann S."/>
            <person name="Bunk B."/>
            <person name="Jeske O."/>
            <person name="Meyerdierks A."/>
            <person name="Storesund J.E."/>
            <person name="Kallscheuer N."/>
            <person name="Luecker S."/>
            <person name="Lage O.M."/>
            <person name="Pohl T."/>
            <person name="Merkel B.J."/>
            <person name="Hornburger P."/>
            <person name="Mueller R.-W."/>
            <person name="Bruemmer F."/>
            <person name="Labrenz M."/>
            <person name="Spormann A.M."/>
            <person name="Op den Camp H."/>
            <person name="Overmann J."/>
            <person name="Amann R."/>
            <person name="Jetten M.S.M."/>
            <person name="Mascher T."/>
            <person name="Medema M.H."/>
            <person name="Devos D.P."/>
            <person name="Kaster A.-K."/>
            <person name="Ovreas L."/>
            <person name="Rohde M."/>
            <person name="Galperin M.Y."/>
            <person name="Jogler C."/>
        </authorList>
    </citation>
    <scope>NUCLEOTIDE SEQUENCE [LARGE SCALE GENOMIC DNA]</scope>
    <source>
        <strain evidence="1 2">Pla110</strain>
    </source>
</reference>
<proteinExistence type="predicted"/>
<evidence type="ECO:0000313" key="2">
    <source>
        <dbReference type="Proteomes" id="UP000317178"/>
    </source>
</evidence>
<evidence type="ECO:0008006" key="3">
    <source>
        <dbReference type="Google" id="ProtNLM"/>
    </source>
</evidence>
<evidence type="ECO:0000313" key="1">
    <source>
        <dbReference type="EMBL" id="QDU82165.1"/>
    </source>
</evidence>
<organism evidence="1 2">
    <name type="scientific">Polystyrenella longa</name>
    <dbReference type="NCBI Taxonomy" id="2528007"/>
    <lineage>
        <taxon>Bacteria</taxon>
        <taxon>Pseudomonadati</taxon>
        <taxon>Planctomycetota</taxon>
        <taxon>Planctomycetia</taxon>
        <taxon>Planctomycetales</taxon>
        <taxon>Planctomycetaceae</taxon>
        <taxon>Polystyrenella</taxon>
    </lineage>
</organism>
<dbReference type="InterPro" id="IPR007485">
    <property type="entry name" value="LPS_assembly_LptE"/>
</dbReference>
<dbReference type="Proteomes" id="UP000317178">
    <property type="component" value="Chromosome"/>
</dbReference>
<name>A0A518CSH6_9PLAN</name>